<feature type="region of interest" description="Disordered" evidence="1">
    <location>
        <begin position="51"/>
        <end position="84"/>
    </location>
</feature>
<evidence type="ECO:0000256" key="1">
    <source>
        <dbReference type="SAM" id="MobiDB-lite"/>
    </source>
</evidence>
<dbReference type="AlphaFoldDB" id="A0A9P9DYG6"/>
<feature type="compositionally biased region" description="Low complexity" evidence="1">
    <location>
        <begin position="55"/>
        <end position="84"/>
    </location>
</feature>
<proteinExistence type="predicted"/>
<dbReference type="EMBL" id="JAGMWT010000005">
    <property type="protein sequence ID" value="KAH7128730.1"/>
    <property type="molecule type" value="Genomic_DNA"/>
</dbReference>
<organism evidence="2 3">
    <name type="scientific">Dendryphion nanum</name>
    <dbReference type="NCBI Taxonomy" id="256645"/>
    <lineage>
        <taxon>Eukaryota</taxon>
        <taxon>Fungi</taxon>
        <taxon>Dikarya</taxon>
        <taxon>Ascomycota</taxon>
        <taxon>Pezizomycotina</taxon>
        <taxon>Dothideomycetes</taxon>
        <taxon>Pleosporomycetidae</taxon>
        <taxon>Pleosporales</taxon>
        <taxon>Torulaceae</taxon>
        <taxon>Dendryphion</taxon>
    </lineage>
</organism>
<accession>A0A9P9DYG6</accession>
<comment type="caution">
    <text evidence="2">The sequence shown here is derived from an EMBL/GenBank/DDBJ whole genome shotgun (WGS) entry which is preliminary data.</text>
</comment>
<name>A0A9P9DYG6_9PLEO</name>
<sequence length="120" mass="12497">MSTSGPRYHIPFPKNFLSLNTPVKQATTGDASAAGQPVPVHNFLSNRTQMVPRHASVSSVSSITSDDSARSAPSSPPSQAADSPVLAAKVPAFLALNSKHEAATHAGEVLKGNPFLSNKH</sequence>
<dbReference type="OrthoDB" id="3797248at2759"/>
<keyword evidence="3" id="KW-1185">Reference proteome</keyword>
<protein>
    <submittedName>
        <fullName evidence="2">Uncharacterized protein</fullName>
    </submittedName>
</protein>
<gene>
    <name evidence="2" type="ORF">B0J11DRAFT_277538</name>
</gene>
<dbReference type="Proteomes" id="UP000700596">
    <property type="component" value="Unassembled WGS sequence"/>
</dbReference>
<evidence type="ECO:0000313" key="2">
    <source>
        <dbReference type="EMBL" id="KAH7128730.1"/>
    </source>
</evidence>
<evidence type="ECO:0000313" key="3">
    <source>
        <dbReference type="Proteomes" id="UP000700596"/>
    </source>
</evidence>
<reference evidence="2" key="1">
    <citation type="journal article" date="2021" name="Nat. Commun.">
        <title>Genetic determinants of endophytism in the Arabidopsis root mycobiome.</title>
        <authorList>
            <person name="Mesny F."/>
            <person name="Miyauchi S."/>
            <person name="Thiergart T."/>
            <person name="Pickel B."/>
            <person name="Atanasova L."/>
            <person name="Karlsson M."/>
            <person name="Huettel B."/>
            <person name="Barry K.W."/>
            <person name="Haridas S."/>
            <person name="Chen C."/>
            <person name="Bauer D."/>
            <person name="Andreopoulos W."/>
            <person name="Pangilinan J."/>
            <person name="LaButti K."/>
            <person name="Riley R."/>
            <person name="Lipzen A."/>
            <person name="Clum A."/>
            <person name="Drula E."/>
            <person name="Henrissat B."/>
            <person name="Kohler A."/>
            <person name="Grigoriev I.V."/>
            <person name="Martin F.M."/>
            <person name="Hacquard S."/>
        </authorList>
    </citation>
    <scope>NUCLEOTIDE SEQUENCE</scope>
    <source>
        <strain evidence="2">MPI-CAGE-CH-0243</strain>
    </source>
</reference>